<dbReference type="AlphaFoldDB" id="A0A6L6XPC9"/>
<evidence type="ECO:0000313" key="2">
    <source>
        <dbReference type="Proteomes" id="UP000473525"/>
    </source>
</evidence>
<dbReference type="RefSeq" id="WP_157341654.1">
    <property type="nucleotide sequence ID" value="NZ_WSEK01000004.1"/>
</dbReference>
<organism evidence="1 2">
    <name type="scientific">Nocardioides agri</name>
    <dbReference type="NCBI Taxonomy" id="2682843"/>
    <lineage>
        <taxon>Bacteria</taxon>
        <taxon>Bacillati</taxon>
        <taxon>Actinomycetota</taxon>
        <taxon>Actinomycetes</taxon>
        <taxon>Propionibacteriales</taxon>
        <taxon>Nocardioidaceae</taxon>
        <taxon>Nocardioides</taxon>
    </lineage>
</organism>
<accession>A0A6L6XPC9</accession>
<gene>
    <name evidence="1" type="ORF">GON03_08065</name>
</gene>
<name>A0A6L6XPC9_9ACTN</name>
<evidence type="ECO:0000313" key="1">
    <source>
        <dbReference type="EMBL" id="MVQ49134.1"/>
    </source>
</evidence>
<dbReference type="Proteomes" id="UP000473525">
    <property type="component" value="Unassembled WGS sequence"/>
</dbReference>
<reference evidence="1 2" key="1">
    <citation type="submission" date="2019-12" db="EMBL/GenBank/DDBJ databases">
        <authorList>
            <person name="Huq M.A."/>
        </authorList>
    </citation>
    <scope>NUCLEOTIDE SEQUENCE [LARGE SCALE GENOMIC DNA]</scope>
    <source>
        <strain evidence="1 2">MAH-18</strain>
    </source>
</reference>
<comment type="caution">
    <text evidence="1">The sequence shown here is derived from an EMBL/GenBank/DDBJ whole genome shotgun (WGS) entry which is preliminary data.</text>
</comment>
<keyword evidence="2" id="KW-1185">Reference proteome</keyword>
<evidence type="ECO:0008006" key="3">
    <source>
        <dbReference type="Google" id="ProtNLM"/>
    </source>
</evidence>
<proteinExistence type="predicted"/>
<dbReference type="EMBL" id="WSEK01000004">
    <property type="protein sequence ID" value="MVQ49134.1"/>
    <property type="molecule type" value="Genomic_DNA"/>
</dbReference>
<protein>
    <recommendedName>
        <fullName evidence="3">DUF559 domain-containing protein</fullName>
    </recommendedName>
</protein>
<sequence>MNDVLSRLIADQAGMVARRQLLHHGVDADRVRDQVAAGRWVERTPRVVSVVTGELTRAQREWMAVLHAGPRSMLGGLSAAGRHGLSGWERPAVTVYVDDELSFERIEGVRSFRSRRPFELLRDPRPGLPLCRLEPATLLAAGYQMKPRPAHAVLAAVVQQRLTTPERLTIWVDQLRPLRWANPFRRTLGDIAGGAHSGAELDVRRMCRTFGMPMPDAQRARTDNTGMRRWTDSEWRLPDGRVLVLEVDGAFHLDILQAMDDHRRTRRLTTSTRTVVRCTAYEVRFEAAALARDLIALGVPGRVPQDAA</sequence>